<dbReference type="InterPro" id="IPR036188">
    <property type="entry name" value="FAD/NAD-bd_sf"/>
</dbReference>
<dbReference type="Proteomes" id="UP000254191">
    <property type="component" value="Unassembled WGS sequence"/>
</dbReference>
<evidence type="ECO:0000259" key="2">
    <source>
        <dbReference type="Pfam" id="PF01266"/>
    </source>
</evidence>
<feature type="domain" description="FAD dependent oxidoreductase" evidence="2">
    <location>
        <begin position="56"/>
        <end position="104"/>
    </location>
</feature>
<gene>
    <name evidence="3" type="primary">aad_2</name>
    <name evidence="3" type="ORF">NCTC11938_03200</name>
</gene>
<evidence type="ECO:0000313" key="3">
    <source>
        <dbReference type="EMBL" id="SUC38910.1"/>
    </source>
</evidence>
<proteinExistence type="predicted"/>
<dbReference type="AlphaFoldDB" id="A0A379GD48"/>
<dbReference type="PANTHER" id="PTHR13847:SF287">
    <property type="entry name" value="FAD-DEPENDENT OXIDOREDUCTASE DOMAIN-CONTAINING PROTEIN 1"/>
    <property type="match status" value="1"/>
</dbReference>
<dbReference type="EMBL" id="UGTS01000005">
    <property type="protein sequence ID" value="SUC38910.1"/>
    <property type="molecule type" value="Genomic_DNA"/>
</dbReference>
<reference evidence="3 4" key="1">
    <citation type="submission" date="2018-06" db="EMBL/GenBank/DDBJ databases">
        <authorList>
            <consortium name="Pathogen Informatics"/>
            <person name="Doyle S."/>
        </authorList>
    </citation>
    <scope>NUCLEOTIDE SEQUENCE [LARGE SCALE GENOMIC DNA]</scope>
    <source>
        <strain evidence="3 4">NCTC11938</strain>
    </source>
</reference>
<dbReference type="InterPro" id="IPR006076">
    <property type="entry name" value="FAD-dep_OxRdtase"/>
</dbReference>
<dbReference type="GO" id="GO:0016491">
    <property type="term" value="F:oxidoreductase activity"/>
    <property type="evidence" value="ECO:0007669"/>
    <property type="project" value="UniProtKB-KW"/>
</dbReference>
<accession>A0A379GD48</accession>
<evidence type="ECO:0000256" key="1">
    <source>
        <dbReference type="ARBA" id="ARBA00023002"/>
    </source>
</evidence>
<evidence type="ECO:0000313" key="4">
    <source>
        <dbReference type="Proteomes" id="UP000254191"/>
    </source>
</evidence>
<dbReference type="PROSITE" id="PS51318">
    <property type="entry name" value="TAT"/>
    <property type="match status" value="1"/>
</dbReference>
<sequence length="124" mass="13217">MNISRRKLLLGVGAAGVLAGGAALVPMVRRDGKFVEAKSRASFVEGTQGALPKEADVVIIGAGIQGIMTAINLAERGMSVTILEKGQIAGEQSGRAYSQIISYQNITRNLPITPLWENIMAWHE</sequence>
<keyword evidence="1" id="KW-0560">Oxidoreductase</keyword>
<dbReference type="Gene3D" id="3.50.50.60">
    <property type="entry name" value="FAD/NAD(P)-binding domain"/>
    <property type="match status" value="1"/>
</dbReference>
<name>A0A379GD48_PROMI</name>
<dbReference type="PANTHER" id="PTHR13847">
    <property type="entry name" value="SARCOSINE DEHYDROGENASE-RELATED"/>
    <property type="match status" value="1"/>
</dbReference>
<dbReference type="InterPro" id="IPR006311">
    <property type="entry name" value="TAT_signal"/>
</dbReference>
<organism evidence="3 4">
    <name type="scientific">Proteus mirabilis</name>
    <dbReference type="NCBI Taxonomy" id="584"/>
    <lineage>
        <taxon>Bacteria</taxon>
        <taxon>Pseudomonadati</taxon>
        <taxon>Pseudomonadota</taxon>
        <taxon>Gammaproteobacteria</taxon>
        <taxon>Enterobacterales</taxon>
        <taxon>Morganellaceae</taxon>
        <taxon>Proteus</taxon>
    </lineage>
</organism>
<dbReference type="Pfam" id="PF01266">
    <property type="entry name" value="DAO"/>
    <property type="match status" value="1"/>
</dbReference>
<dbReference type="GO" id="GO:0005737">
    <property type="term" value="C:cytoplasm"/>
    <property type="evidence" value="ECO:0007669"/>
    <property type="project" value="TreeGrafter"/>
</dbReference>
<dbReference type="SUPFAM" id="SSF51905">
    <property type="entry name" value="FAD/NAD(P)-binding domain"/>
    <property type="match status" value="1"/>
</dbReference>
<protein>
    <submittedName>
        <fullName evidence="3">Amino acid deaminase</fullName>
    </submittedName>
</protein>